<accession>A0A8R7QLN5</accession>
<dbReference type="EnsemblPlants" id="TuG1812G0500005051.01.T01">
    <property type="protein sequence ID" value="TuG1812G0500005051.01.T01"/>
    <property type="gene ID" value="TuG1812G0500005051.01"/>
</dbReference>
<sequence>NGVISCSCRPGTAAGEAAQLPARRCCEEHQLDLRHFLVHVHQPAPTWSSNVEGRVLQRRGKDEEDHKLEQLRELYESLLSGKADHRARRPAASLSPEDLGEAEWYTYSFRPGQGLPGKSFASNEHVWLYNAQYADTKTFQRALLAKTAPIQTVVCIPFMGGVLELGTPDFVR</sequence>
<keyword evidence="3" id="KW-0804">Transcription</keyword>
<feature type="domain" description="Transcription factor MYC/MYB N-terminal" evidence="4">
    <location>
        <begin position="58"/>
        <end position="170"/>
    </location>
</feature>
<keyword evidence="1" id="KW-0805">Transcription regulation</keyword>
<evidence type="ECO:0000313" key="6">
    <source>
        <dbReference type="Proteomes" id="UP000015106"/>
    </source>
</evidence>
<dbReference type="InterPro" id="IPR025610">
    <property type="entry name" value="MYC/MYB_N"/>
</dbReference>
<organism evidence="5 6">
    <name type="scientific">Triticum urartu</name>
    <name type="common">Red wild einkorn</name>
    <name type="synonym">Crithodium urartu</name>
    <dbReference type="NCBI Taxonomy" id="4572"/>
    <lineage>
        <taxon>Eukaryota</taxon>
        <taxon>Viridiplantae</taxon>
        <taxon>Streptophyta</taxon>
        <taxon>Embryophyta</taxon>
        <taxon>Tracheophyta</taxon>
        <taxon>Spermatophyta</taxon>
        <taxon>Magnoliopsida</taxon>
        <taxon>Liliopsida</taxon>
        <taxon>Poales</taxon>
        <taxon>Poaceae</taxon>
        <taxon>BOP clade</taxon>
        <taxon>Pooideae</taxon>
        <taxon>Triticodae</taxon>
        <taxon>Triticeae</taxon>
        <taxon>Triticinae</taxon>
        <taxon>Triticum</taxon>
    </lineage>
</organism>
<dbReference type="Gramene" id="TuG1812G0500005051.01.T01">
    <property type="protein sequence ID" value="TuG1812G0500005051.01.T01"/>
    <property type="gene ID" value="TuG1812G0500005051.01"/>
</dbReference>
<dbReference type="Proteomes" id="UP000015106">
    <property type="component" value="Chromosome 5"/>
</dbReference>
<evidence type="ECO:0000313" key="5">
    <source>
        <dbReference type="EnsemblPlants" id="TuG1812G0500005051.01.T01"/>
    </source>
</evidence>
<evidence type="ECO:0000256" key="1">
    <source>
        <dbReference type="ARBA" id="ARBA00023015"/>
    </source>
</evidence>
<evidence type="ECO:0000256" key="3">
    <source>
        <dbReference type="ARBA" id="ARBA00023163"/>
    </source>
</evidence>
<keyword evidence="2" id="KW-0010">Activator</keyword>
<name>A0A8R7QLN5_TRIUA</name>
<reference evidence="5" key="3">
    <citation type="submission" date="2022-06" db="UniProtKB">
        <authorList>
            <consortium name="EnsemblPlants"/>
        </authorList>
    </citation>
    <scope>IDENTIFICATION</scope>
</reference>
<dbReference type="AlphaFoldDB" id="A0A8R7QLN5"/>
<proteinExistence type="predicted"/>
<dbReference type="PANTHER" id="PTHR46266:SF3">
    <property type="entry name" value="TRANSCRIPTION FACTOR EGL1"/>
    <property type="match status" value="1"/>
</dbReference>
<keyword evidence="6" id="KW-1185">Reference proteome</keyword>
<protein>
    <recommendedName>
        <fullName evidence="4">Transcription factor MYC/MYB N-terminal domain-containing protein</fullName>
    </recommendedName>
</protein>
<dbReference type="Pfam" id="PF14215">
    <property type="entry name" value="bHLH-MYC_N"/>
    <property type="match status" value="1"/>
</dbReference>
<dbReference type="PANTHER" id="PTHR46266">
    <property type="entry name" value="TRANSCRIPTION FACTOR TT8"/>
    <property type="match status" value="1"/>
</dbReference>
<evidence type="ECO:0000259" key="4">
    <source>
        <dbReference type="Pfam" id="PF14215"/>
    </source>
</evidence>
<reference evidence="6" key="1">
    <citation type="journal article" date="2013" name="Nature">
        <title>Draft genome of the wheat A-genome progenitor Triticum urartu.</title>
        <authorList>
            <person name="Ling H.Q."/>
            <person name="Zhao S."/>
            <person name="Liu D."/>
            <person name="Wang J."/>
            <person name="Sun H."/>
            <person name="Zhang C."/>
            <person name="Fan H."/>
            <person name="Li D."/>
            <person name="Dong L."/>
            <person name="Tao Y."/>
            <person name="Gao C."/>
            <person name="Wu H."/>
            <person name="Li Y."/>
            <person name="Cui Y."/>
            <person name="Guo X."/>
            <person name="Zheng S."/>
            <person name="Wang B."/>
            <person name="Yu K."/>
            <person name="Liang Q."/>
            <person name="Yang W."/>
            <person name="Lou X."/>
            <person name="Chen J."/>
            <person name="Feng M."/>
            <person name="Jian J."/>
            <person name="Zhang X."/>
            <person name="Luo G."/>
            <person name="Jiang Y."/>
            <person name="Liu J."/>
            <person name="Wang Z."/>
            <person name="Sha Y."/>
            <person name="Zhang B."/>
            <person name="Wu H."/>
            <person name="Tang D."/>
            <person name="Shen Q."/>
            <person name="Xue P."/>
            <person name="Zou S."/>
            <person name="Wang X."/>
            <person name="Liu X."/>
            <person name="Wang F."/>
            <person name="Yang Y."/>
            <person name="An X."/>
            <person name="Dong Z."/>
            <person name="Zhang K."/>
            <person name="Zhang X."/>
            <person name="Luo M.C."/>
            <person name="Dvorak J."/>
            <person name="Tong Y."/>
            <person name="Wang J."/>
            <person name="Yang H."/>
            <person name="Li Z."/>
            <person name="Wang D."/>
            <person name="Zhang A."/>
            <person name="Wang J."/>
        </authorList>
    </citation>
    <scope>NUCLEOTIDE SEQUENCE</scope>
    <source>
        <strain evidence="6">cv. G1812</strain>
    </source>
</reference>
<reference evidence="5" key="2">
    <citation type="submission" date="2018-03" db="EMBL/GenBank/DDBJ databases">
        <title>The Triticum urartu genome reveals the dynamic nature of wheat genome evolution.</title>
        <authorList>
            <person name="Ling H."/>
            <person name="Ma B."/>
            <person name="Shi X."/>
            <person name="Liu H."/>
            <person name="Dong L."/>
            <person name="Sun H."/>
            <person name="Cao Y."/>
            <person name="Gao Q."/>
            <person name="Zheng S."/>
            <person name="Li Y."/>
            <person name="Yu Y."/>
            <person name="Du H."/>
            <person name="Qi M."/>
            <person name="Li Y."/>
            <person name="Yu H."/>
            <person name="Cui Y."/>
            <person name="Wang N."/>
            <person name="Chen C."/>
            <person name="Wu H."/>
            <person name="Zhao Y."/>
            <person name="Zhang J."/>
            <person name="Li Y."/>
            <person name="Zhou W."/>
            <person name="Zhang B."/>
            <person name="Hu W."/>
            <person name="Eijk M."/>
            <person name="Tang J."/>
            <person name="Witsenboer H."/>
            <person name="Zhao S."/>
            <person name="Li Z."/>
            <person name="Zhang A."/>
            <person name="Wang D."/>
            <person name="Liang C."/>
        </authorList>
    </citation>
    <scope>NUCLEOTIDE SEQUENCE [LARGE SCALE GENOMIC DNA]</scope>
    <source>
        <strain evidence="5">cv. G1812</strain>
    </source>
</reference>
<evidence type="ECO:0000256" key="2">
    <source>
        <dbReference type="ARBA" id="ARBA00023159"/>
    </source>
</evidence>